<dbReference type="AlphaFoldDB" id="A0A1M4S479"/>
<dbReference type="PANTHER" id="PTHR42760">
    <property type="entry name" value="SHORT-CHAIN DEHYDROGENASES/REDUCTASES FAMILY MEMBER"/>
    <property type="match status" value="1"/>
</dbReference>
<keyword evidence="2" id="KW-0560">Oxidoreductase</keyword>
<proteinExistence type="inferred from homology"/>
<gene>
    <name evidence="3" type="ORF">SAMN02746064_00003</name>
</gene>
<reference evidence="3 4" key="1">
    <citation type="submission" date="2016-11" db="EMBL/GenBank/DDBJ databases">
        <authorList>
            <person name="Jaros S."/>
            <person name="Januszkiewicz K."/>
            <person name="Wedrychowicz H."/>
        </authorList>
    </citation>
    <scope>NUCLEOTIDE SEQUENCE [LARGE SCALE GENOMIC DNA]</scope>
    <source>
        <strain evidence="3 4">DSM 14828</strain>
    </source>
</reference>
<dbReference type="OrthoDB" id="9803333at2"/>
<keyword evidence="4" id="KW-1185">Reference proteome</keyword>
<dbReference type="GO" id="GO:0016616">
    <property type="term" value="F:oxidoreductase activity, acting on the CH-OH group of donors, NAD or NADP as acceptor"/>
    <property type="evidence" value="ECO:0007669"/>
    <property type="project" value="TreeGrafter"/>
</dbReference>
<dbReference type="Gene3D" id="3.40.50.720">
    <property type="entry name" value="NAD(P)-binding Rossmann-like Domain"/>
    <property type="match status" value="1"/>
</dbReference>
<dbReference type="InterPro" id="IPR002347">
    <property type="entry name" value="SDR_fam"/>
</dbReference>
<dbReference type="CDD" id="cd05233">
    <property type="entry name" value="SDR_c"/>
    <property type="match status" value="1"/>
</dbReference>
<dbReference type="SUPFAM" id="SSF51735">
    <property type="entry name" value="NAD(P)-binding Rossmann-fold domains"/>
    <property type="match status" value="1"/>
</dbReference>
<evidence type="ECO:0000256" key="1">
    <source>
        <dbReference type="ARBA" id="ARBA00006484"/>
    </source>
</evidence>
<dbReference type="NCBIfam" id="NF005559">
    <property type="entry name" value="PRK07231.1"/>
    <property type="match status" value="1"/>
</dbReference>
<organism evidence="3 4">
    <name type="scientific">Alkalibacter saccharofermentans DSM 14828</name>
    <dbReference type="NCBI Taxonomy" id="1120975"/>
    <lineage>
        <taxon>Bacteria</taxon>
        <taxon>Bacillati</taxon>
        <taxon>Bacillota</taxon>
        <taxon>Clostridia</taxon>
        <taxon>Eubacteriales</taxon>
        <taxon>Eubacteriaceae</taxon>
        <taxon>Alkalibacter</taxon>
    </lineage>
</organism>
<dbReference type="Proteomes" id="UP000184251">
    <property type="component" value="Unassembled WGS sequence"/>
</dbReference>
<dbReference type="FunFam" id="3.40.50.720:FF:000084">
    <property type="entry name" value="Short-chain dehydrogenase reductase"/>
    <property type="match status" value="1"/>
</dbReference>
<name>A0A1M4S479_9FIRM</name>
<dbReference type="RefSeq" id="WP_073269018.1">
    <property type="nucleotide sequence ID" value="NZ_FQTU01000001.1"/>
</dbReference>
<dbReference type="InterPro" id="IPR020904">
    <property type="entry name" value="Sc_DH/Rdtase_CS"/>
</dbReference>
<accession>A0A1M4S479</accession>
<dbReference type="PROSITE" id="PS00061">
    <property type="entry name" value="ADH_SHORT"/>
    <property type="match status" value="1"/>
</dbReference>
<sequence length="274" mass="29441">MEKRLLGKTAIITGSARGIGREYALRMAKLGANVVITDIDLSAGKYKETDIKAKSVKEEVELLGVKSLEFEGDGTDESFVKKVVDDTIDTFGSLDILVNNIGGTGGAGPGLATDMEVEKFRRVIDINLTTTFIFSKHAGKVMKVQKSGKIINVASVAGFVPLFVVQPHYSAGKAAVISLTKTMALELAPYGVTVNAIAPGYISTVKWDAHFEAQIEDLVQKVPLGRIGTTEDCSKVIEFLATDLSDYLTGQTIFVDGGLMELNPSSSKIENYQI</sequence>
<dbReference type="Pfam" id="PF13561">
    <property type="entry name" value="adh_short_C2"/>
    <property type="match status" value="1"/>
</dbReference>
<dbReference type="EMBL" id="FQTU01000001">
    <property type="protein sequence ID" value="SHE26998.1"/>
    <property type="molecule type" value="Genomic_DNA"/>
</dbReference>
<dbReference type="InterPro" id="IPR036291">
    <property type="entry name" value="NAD(P)-bd_dom_sf"/>
</dbReference>
<evidence type="ECO:0000313" key="3">
    <source>
        <dbReference type="EMBL" id="SHE26998.1"/>
    </source>
</evidence>
<dbReference type="GO" id="GO:0008206">
    <property type="term" value="P:bile acid metabolic process"/>
    <property type="evidence" value="ECO:0007669"/>
    <property type="project" value="UniProtKB-ARBA"/>
</dbReference>
<protein>
    <submittedName>
        <fullName evidence="3">3-oxoacyl-[acyl-carrier protein] reductase</fullName>
    </submittedName>
</protein>
<comment type="similarity">
    <text evidence="1">Belongs to the short-chain dehydrogenases/reductases (SDR) family.</text>
</comment>
<dbReference type="PRINTS" id="PR00080">
    <property type="entry name" value="SDRFAMILY"/>
</dbReference>
<dbReference type="PRINTS" id="PR00081">
    <property type="entry name" value="GDHRDH"/>
</dbReference>
<evidence type="ECO:0000256" key="2">
    <source>
        <dbReference type="ARBA" id="ARBA00023002"/>
    </source>
</evidence>
<evidence type="ECO:0000313" key="4">
    <source>
        <dbReference type="Proteomes" id="UP000184251"/>
    </source>
</evidence>
<dbReference type="STRING" id="1120975.SAMN02746064_00003"/>